<gene>
    <name evidence="10" type="primary">LOC127752159</name>
</gene>
<dbReference type="Gene3D" id="1.10.287.70">
    <property type="match status" value="1"/>
</dbReference>
<comment type="subcellular location">
    <subcellularLocation>
        <location evidence="1">Cell membrane</location>
        <topology evidence="1">Multi-pass membrane protein</topology>
    </subcellularLocation>
</comment>
<evidence type="ECO:0000256" key="1">
    <source>
        <dbReference type="ARBA" id="ARBA00004651"/>
    </source>
</evidence>
<name>A0A9C6XBP9_FRAOC</name>
<dbReference type="GeneID" id="127752159"/>
<reference evidence="10" key="1">
    <citation type="submission" date="2025-08" db="UniProtKB">
        <authorList>
            <consortium name="RefSeq"/>
        </authorList>
    </citation>
    <scope>IDENTIFICATION</scope>
    <source>
        <tissue evidence="10">Whole organism</tissue>
    </source>
</reference>
<dbReference type="KEGG" id="foc:127752159"/>
<protein>
    <submittedName>
        <fullName evidence="10">Uncharacterized protein LOC127752159</fullName>
    </submittedName>
</protein>
<dbReference type="RefSeq" id="XP_052132798.1">
    <property type="nucleotide sequence ID" value="XM_052276838.1"/>
</dbReference>
<evidence type="ECO:0000256" key="5">
    <source>
        <dbReference type="ARBA" id="ARBA00023136"/>
    </source>
</evidence>
<dbReference type="PANTHER" id="PTHR42643">
    <property type="entry name" value="IONOTROPIC RECEPTOR 20A-RELATED"/>
    <property type="match status" value="1"/>
</dbReference>
<evidence type="ECO:0000256" key="4">
    <source>
        <dbReference type="ARBA" id="ARBA00022989"/>
    </source>
</evidence>
<evidence type="ECO:0000256" key="3">
    <source>
        <dbReference type="ARBA" id="ARBA00022692"/>
    </source>
</evidence>
<dbReference type="GO" id="GO:0005886">
    <property type="term" value="C:plasma membrane"/>
    <property type="evidence" value="ECO:0007669"/>
    <property type="project" value="UniProtKB-SubCell"/>
</dbReference>
<keyword evidence="6" id="KW-0675">Receptor</keyword>
<keyword evidence="4 8" id="KW-1133">Transmembrane helix</keyword>
<keyword evidence="5 8" id="KW-0472">Membrane</keyword>
<dbReference type="OrthoDB" id="10675512at2759"/>
<keyword evidence="3 8" id="KW-0812">Transmembrane</keyword>
<evidence type="ECO:0000256" key="6">
    <source>
        <dbReference type="ARBA" id="ARBA00023170"/>
    </source>
</evidence>
<organism evidence="9 10">
    <name type="scientific">Frankliniella occidentalis</name>
    <name type="common">Western flower thrips</name>
    <name type="synonym">Euthrips occidentalis</name>
    <dbReference type="NCBI Taxonomy" id="133901"/>
    <lineage>
        <taxon>Eukaryota</taxon>
        <taxon>Metazoa</taxon>
        <taxon>Ecdysozoa</taxon>
        <taxon>Arthropoda</taxon>
        <taxon>Hexapoda</taxon>
        <taxon>Insecta</taxon>
        <taxon>Pterygota</taxon>
        <taxon>Neoptera</taxon>
        <taxon>Paraneoptera</taxon>
        <taxon>Thysanoptera</taxon>
        <taxon>Terebrantia</taxon>
        <taxon>Thripoidea</taxon>
        <taxon>Thripidae</taxon>
        <taxon>Frankliniella</taxon>
    </lineage>
</organism>
<dbReference type="AlphaFoldDB" id="A0A9C6XBP9"/>
<dbReference type="Proteomes" id="UP000504606">
    <property type="component" value="Unplaced"/>
</dbReference>
<keyword evidence="9" id="KW-1185">Reference proteome</keyword>
<feature type="transmembrane region" description="Helical" evidence="8">
    <location>
        <begin position="394"/>
        <end position="411"/>
    </location>
</feature>
<evidence type="ECO:0000256" key="7">
    <source>
        <dbReference type="ARBA" id="ARBA00023180"/>
    </source>
</evidence>
<keyword evidence="2" id="KW-1003">Cell membrane</keyword>
<dbReference type="InterPro" id="IPR052192">
    <property type="entry name" value="Insect_Ionotropic_Sensory_Rcpt"/>
</dbReference>
<dbReference type="PANTHER" id="PTHR42643:SF30">
    <property type="entry name" value="IONOTROPIC RECEPTOR 40A-RELATED"/>
    <property type="match status" value="1"/>
</dbReference>
<evidence type="ECO:0000256" key="2">
    <source>
        <dbReference type="ARBA" id="ARBA00022475"/>
    </source>
</evidence>
<evidence type="ECO:0000313" key="10">
    <source>
        <dbReference type="RefSeq" id="XP_052132798.1"/>
    </source>
</evidence>
<evidence type="ECO:0000256" key="8">
    <source>
        <dbReference type="SAM" id="Phobius"/>
    </source>
</evidence>
<evidence type="ECO:0000313" key="9">
    <source>
        <dbReference type="Proteomes" id="UP000504606"/>
    </source>
</evidence>
<keyword evidence="7" id="KW-0325">Glycoprotein</keyword>
<feature type="transmembrane region" description="Helical" evidence="8">
    <location>
        <begin position="578"/>
        <end position="600"/>
    </location>
</feature>
<proteinExistence type="predicted"/>
<accession>A0A9C6XBP9</accession>
<sequence length="602" mass="67255">MFCLVFSEVRSNAAAANLRRSLEKGPSSDMSDTPETSCALALIPPNFQLGSHDAYTPKLYVFGQTVWLDEFLRRFPKVASVYLFEGRAAWKFSDFVLTGMLPSSSVALVLGRFDPLLCIPYRVRILYWWPPVAESQLESEVHSLKVQPYLPGTCHRFIRIMITTHPDGATHVFALHITCDMYDIPKATLEPMGAWSAQAGWSTLTSAIFPEACVTWRPPPDGQPLTAEMLSLAPEQYNESSAGLFQIGESYQILRDLQDLYGAVFEFKFNYTRDLFGPIRAADTCRLDLTACSVGSSTGFKITVALHSQLSVFAWGLHDLIFVVPAGAGKPYHALHSITAELTPAVWSAVGASTMAVAAFLYLTHGERCYQGALLLTLAPLLTQPLSFQSVRPRAVFGGWMLTCVVVVAAYQGKLLSFLRDPIRNREIDSWQDWLETDLSLMSNGPFGQQDTDYLSLIGATGLSHDRFRFGFSDWEMLSATAYGKNGSFFFDKSQFDGLLSYFPGAFMRQLHTFPFATSFSIYSCFLTSYGSPVEGPLRKLLGRMRAAGLHRKYRRIAFPLGNQERKPITTYNLKPVLWIYLAGNLVALFAFTVEMFIYVRT</sequence>